<dbReference type="RefSeq" id="XP_025364551.1">
    <property type="nucleotide sequence ID" value="XM_025507599.1"/>
</dbReference>
<dbReference type="Pfam" id="PF24913">
    <property type="entry name" value="WHD_AAA_fung"/>
    <property type="match status" value="1"/>
</dbReference>
<evidence type="ECO:0000259" key="3">
    <source>
        <dbReference type="Pfam" id="PF24913"/>
    </source>
</evidence>
<proteinExistence type="predicted"/>
<dbReference type="PANTHER" id="PTHR36168:SF1">
    <property type="entry name" value="ORC1-LIKE AAA ATPASE DOMAIN-CONTAINING PROTEIN"/>
    <property type="match status" value="1"/>
</dbReference>
<dbReference type="InterPro" id="IPR056808">
    <property type="entry name" value="HTH_AAA"/>
</dbReference>
<feature type="compositionally biased region" description="Low complexity" evidence="1">
    <location>
        <begin position="43"/>
        <end position="57"/>
    </location>
</feature>
<gene>
    <name evidence="4" type="ORF">BDZ90DRAFT_247483</name>
</gene>
<dbReference type="Gene3D" id="3.40.50.300">
    <property type="entry name" value="P-loop containing nucleotide triphosphate hydrolases"/>
    <property type="match status" value="1"/>
</dbReference>
<dbReference type="Pfam" id="PF13191">
    <property type="entry name" value="AAA_16"/>
    <property type="match status" value="1"/>
</dbReference>
<dbReference type="GeneID" id="37029422"/>
<dbReference type="Proteomes" id="UP000245884">
    <property type="component" value="Unassembled WGS sequence"/>
</dbReference>
<accession>A0A316UXA6</accession>
<keyword evidence="5" id="KW-1185">Reference proteome</keyword>
<feature type="domain" description="Orc1-like AAA ATPase" evidence="2">
    <location>
        <begin position="166"/>
        <end position="307"/>
    </location>
</feature>
<name>A0A316UXA6_9BASI</name>
<dbReference type="STRING" id="1569628.A0A316UXA6"/>
<evidence type="ECO:0000313" key="4">
    <source>
        <dbReference type="EMBL" id="PWN29939.1"/>
    </source>
</evidence>
<feature type="compositionally biased region" description="Gly residues" evidence="1">
    <location>
        <begin position="58"/>
        <end position="70"/>
    </location>
</feature>
<evidence type="ECO:0000313" key="5">
    <source>
        <dbReference type="Proteomes" id="UP000245884"/>
    </source>
</evidence>
<dbReference type="AlphaFoldDB" id="A0A316UXA6"/>
<dbReference type="PANTHER" id="PTHR36168">
    <property type="entry name" value="CHROMOSOME 1, WHOLE GENOME SHOTGUN SEQUENCE"/>
    <property type="match status" value="1"/>
</dbReference>
<dbReference type="InterPro" id="IPR027417">
    <property type="entry name" value="P-loop_NTPase"/>
</dbReference>
<reference evidence="4 5" key="1">
    <citation type="journal article" date="2018" name="Mol. Biol. Evol.">
        <title>Broad Genomic Sampling Reveals a Smut Pathogenic Ancestry of the Fungal Clade Ustilaginomycotina.</title>
        <authorList>
            <person name="Kijpornyongpan T."/>
            <person name="Mondo S.J."/>
            <person name="Barry K."/>
            <person name="Sandor L."/>
            <person name="Lee J."/>
            <person name="Lipzen A."/>
            <person name="Pangilinan J."/>
            <person name="LaButti K."/>
            <person name="Hainaut M."/>
            <person name="Henrissat B."/>
            <person name="Grigoriev I.V."/>
            <person name="Spatafora J.W."/>
            <person name="Aime M.C."/>
        </authorList>
    </citation>
    <scope>NUCLEOTIDE SEQUENCE [LARGE SCALE GENOMIC DNA]</scope>
    <source>
        <strain evidence="4 5">MCA 5214</strain>
    </source>
</reference>
<dbReference type="InterPro" id="IPR041664">
    <property type="entry name" value="AAA_16"/>
</dbReference>
<evidence type="ECO:0000259" key="2">
    <source>
        <dbReference type="Pfam" id="PF13191"/>
    </source>
</evidence>
<feature type="region of interest" description="Disordered" evidence="1">
    <location>
        <begin position="30"/>
        <end position="76"/>
    </location>
</feature>
<protein>
    <submittedName>
        <fullName evidence="4">Uncharacterized protein</fullName>
    </submittedName>
</protein>
<sequence length="620" mass="68674">MLLRAATRSGSAANHTPFFLPGAFASRTARRPFSQCKTRRAGAESPEGSSSSRAGGYHRAGGGSGSGSNDGGSENASSKIKGFLNSTAAEAALGASAGVILLGGAGLLYNSWYKSNVLAKMEEAFAAGYDPVLALVQSSEGTGSAATLEQLAYTKVEGRPEDDLIARILKGQERGRYYLILGPKGSGKTTSIIQAMKEQNADGVAFFEAHSDPAIVVDRMSESCNYSMHRDYLGNLVGLSDLSGMSSFQHLERLLHKLERALISRRQKTGRPAVIVMNAAHLLMQGEDESANEDALEILTVLQQRAERWASAGTCTFVITSNDYRIYDALRRHSNRMDTLTFRDLSRRQSLAVLRDCRRQYWGDVDAGRHTDEQLDAVYRLTGGRLSILNKVARRRDMLKAAKQIVEDDAQFVLSKTAIIEDHDDDVMDEQKWSTCSWLLFLELAKRQRAMEEEQARLLQTAAGRRLAQQHDDDDERETRQGSEPSPADGTHSAMIESPLTDPSRDAPPPAPQQDEEPSVSLDVPDPSISWGEARQVMTRPDYVKILDHLNLIAIDRHHQIRAQSMPLLRAFAKVALDDAEFEDRLERVMDRVSAIESLLRTKELIWKDDEKRFPVQLSR</sequence>
<feature type="region of interest" description="Disordered" evidence="1">
    <location>
        <begin position="464"/>
        <end position="528"/>
    </location>
</feature>
<dbReference type="OrthoDB" id="511599at2759"/>
<organism evidence="4 5">
    <name type="scientific">Jaminaea rosea</name>
    <dbReference type="NCBI Taxonomy" id="1569628"/>
    <lineage>
        <taxon>Eukaryota</taxon>
        <taxon>Fungi</taxon>
        <taxon>Dikarya</taxon>
        <taxon>Basidiomycota</taxon>
        <taxon>Ustilaginomycotina</taxon>
        <taxon>Exobasidiomycetes</taxon>
        <taxon>Microstromatales</taxon>
        <taxon>Microstromatales incertae sedis</taxon>
        <taxon>Jaminaea</taxon>
    </lineage>
</organism>
<evidence type="ECO:0000256" key="1">
    <source>
        <dbReference type="SAM" id="MobiDB-lite"/>
    </source>
</evidence>
<dbReference type="EMBL" id="KZ819662">
    <property type="protein sequence ID" value="PWN29939.1"/>
    <property type="molecule type" value="Genomic_DNA"/>
</dbReference>
<feature type="domain" description="AAA protein C-terminal winged helix" evidence="3">
    <location>
        <begin position="415"/>
        <end position="597"/>
    </location>
</feature>
<dbReference type="SUPFAM" id="SSF52540">
    <property type="entry name" value="P-loop containing nucleoside triphosphate hydrolases"/>
    <property type="match status" value="1"/>
</dbReference>